<sequence length="700" mass="77414">MTVAAAETVRDIATLLDNHHLQKVVIIDDAYNDLPTFDDVDEDVAESIYQILIANGALLAQVEATGMPMADAEDVTQEVWELLWKLAPTDPALRAELEALNIARNSTLKILGGLKKHLEGPLGRAVLEVAAERELPDASAQILFIDYFLDGTKRESSLQIAKRLGQRIIELYSGSKAKPVIILMSNRQELTNEDKATFREAANFVGGMFHYIPKKDLIDLGLLEVFLYLVTKTYPQGEAIAEFVSNIEIAASEALNGLKTRLQGLTVDDFGYIHQLTLAKEGVSLSDYVSSLLASFFNQEFRRRTLTDDQVVDTLSFDQLSFHQEAPSLEFTKLFLGVVSQPTADLRRHPQATQEAFPDGGNVPVDIHFGDLFVKGESVLLVATAECDLICTPAQPKFRRFDPEQKVLLIPGVLHKYDRPWKDLPSRTEFVAIEGASTSAVQWYFKRSTTHDLGSIAKSLADQGFSRKRRLNPEFALDVQRMYFNDMGRIGLPVGPPIYRNLGAKLCARGVDGQVHVLLEESLSTDQLCVSFLTRSEHVFQLTGEFLLRLPDAVKSAIDLLEEAREKETKGKPKQKLAQKIAELRKIELSQAKLDELRKPFAALKPGTDAPCEPLKAIMVISSKLMTDQYVCEKPLMLCLDSKSRGGEIPSPGVTPAAAARPEANLIPVSAVEAEATVPDTLPALERTELIADLILPEQS</sequence>
<organism evidence="1 2">
    <name type="scientific">Granulicella mallensis (strain ATCC BAA-1857 / DSM 23137 / MP5ACTX8)</name>
    <dbReference type="NCBI Taxonomy" id="682795"/>
    <lineage>
        <taxon>Bacteria</taxon>
        <taxon>Pseudomonadati</taxon>
        <taxon>Acidobacteriota</taxon>
        <taxon>Terriglobia</taxon>
        <taxon>Terriglobales</taxon>
        <taxon>Acidobacteriaceae</taxon>
        <taxon>Granulicella</taxon>
    </lineage>
</organism>
<reference evidence="1 2" key="1">
    <citation type="submission" date="2011-11" db="EMBL/GenBank/DDBJ databases">
        <title>Complete sequence of Granulicella mallensis MP5ACTX8.</title>
        <authorList>
            <consortium name="US DOE Joint Genome Institute"/>
            <person name="Lucas S."/>
            <person name="Copeland A."/>
            <person name="Lapidus A."/>
            <person name="Cheng J.-F."/>
            <person name="Goodwin L."/>
            <person name="Pitluck S."/>
            <person name="Peters L."/>
            <person name="Lu M."/>
            <person name="Detter J.C."/>
            <person name="Han C."/>
            <person name="Tapia R."/>
            <person name="Land M."/>
            <person name="Hauser L."/>
            <person name="Kyrpides N."/>
            <person name="Ivanova N."/>
            <person name="Mikhailova N."/>
            <person name="Pagani I."/>
            <person name="Rawat S."/>
            <person name="Mannisto M."/>
            <person name="Haggblom M."/>
            <person name="Woyke T."/>
        </authorList>
    </citation>
    <scope>NUCLEOTIDE SEQUENCE [LARGE SCALE GENOMIC DNA]</scope>
    <source>
        <strain evidence="2">ATCC BAA-1857 / DSM 23137 / MP5ACTX8</strain>
    </source>
</reference>
<dbReference type="Proteomes" id="UP000007113">
    <property type="component" value="Chromosome"/>
</dbReference>
<proteinExistence type="predicted"/>
<dbReference type="OrthoDB" id="7431405at2"/>
<dbReference type="RefSeq" id="WP_014266466.1">
    <property type="nucleotide sequence ID" value="NC_016631.1"/>
</dbReference>
<dbReference type="EMBL" id="CP003130">
    <property type="protein sequence ID" value="AEU37592.1"/>
    <property type="molecule type" value="Genomic_DNA"/>
</dbReference>
<dbReference type="AlphaFoldDB" id="G8NUQ2"/>
<accession>G8NUQ2</accession>
<name>G8NUQ2_GRAMM</name>
<gene>
    <name evidence="1" type="ordered locus">AciX8_3293</name>
</gene>
<keyword evidence="2" id="KW-1185">Reference proteome</keyword>
<dbReference type="eggNOG" id="ENOG5032Y8P">
    <property type="taxonomic scope" value="Bacteria"/>
</dbReference>
<evidence type="ECO:0000313" key="1">
    <source>
        <dbReference type="EMBL" id="AEU37592.1"/>
    </source>
</evidence>
<dbReference type="HOGENOM" id="CLU_423721_0_0_0"/>
<dbReference type="STRING" id="682795.AciX8_3293"/>
<protein>
    <submittedName>
        <fullName evidence="1">Uncharacterized protein</fullName>
    </submittedName>
</protein>
<dbReference type="KEGG" id="gma:AciX8_3293"/>
<evidence type="ECO:0000313" key="2">
    <source>
        <dbReference type="Proteomes" id="UP000007113"/>
    </source>
</evidence>